<feature type="transmembrane region" description="Helical" evidence="1">
    <location>
        <begin position="192"/>
        <end position="208"/>
    </location>
</feature>
<feature type="transmembrane region" description="Helical" evidence="1">
    <location>
        <begin position="155"/>
        <end position="180"/>
    </location>
</feature>
<evidence type="ECO:0000256" key="1">
    <source>
        <dbReference type="SAM" id="Phobius"/>
    </source>
</evidence>
<evidence type="ECO:0000313" key="3">
    <source>
        <dbReference type="Proteomes" id="UP001225646"/>
    </source>
</evidence>
<feature type="transmembrane region" description="Helical" evidence="1">
    <location>
        <begin position="252"/>
        <end position="275"/>
    </location>
</feature>
<comment type="caution">
    <text evidence="2">The sequence shown here is derived from an EMBL/GenBank/DDBJ whole genome shotgun (WGS) entry which is preliminary data.</text>
</comment>
<organism evidence="2 3">
    <name type="scientific">Aeribacillus alveayuensis</name>
    <dbReference type="NCBI Taxonomy" id="279215"/>
    <lineage>
        <taxon>Bacteria</taxon>
        <taxon>Bacillati</taxon>
        <taxon>Bacillota</taxon>
        <taxon>Bacilli</taxon>
        <taxon>Bacillales</taxon>
        <taxon>Bacillaceae</taxon>
        <taxon>Aeribacillus</taxon>
    </lineage>
</organism>
<keyword evidence="1" id="KW-1133">Transmembrane helix</keyword>
<keyword evidence="1" id="KW-0472">Membrane</keyword>
<name>A0ABT9VSP2_9BACI</name>
<keyword evidence="3" id="KW-1185">Reference proteome</keyword>
<feature type="transmembrane region" description="Helical" evidence="1">
    <location>
        <begin position="462"/>
        <end position="480"/>
    </location>
</feature>
<protein>
    <submittedName>
        <fullName evidence="2">Uncharacterized protein</fullName>
    </submittedName>
</protein>
<feature type="transmembrane region" description="Helical" evidence="1">
    <location>
        <begin position="320"/>
        <end position="344"/>
    </location>
</feature>
<feature type="transmembrane region" description="Helical" evidence="1">
    <location>
        <begin position="365"/>
        <end position="389"/>
    </location>
</feature>
<dbReference type="Proteomes" id="UP001225646">
    <property type="component" value="Unassembled WGS sequence"/>
</dbReference>
<reference evidence="2 3" key="1">
    <citation type="submission" date="2023-07" db="EMBL/GenBank/DDBJ databases">
        <title>Genomic Encyclopedia of Type Strains, Phase IV (KMG-IV): sequencing the most valuable type-strain genomes for metagenomic binning, comparative biology and taxonomic classification.</title>
        <authorList>
            <person name="Goeker M."/>
        </authorList>
    </citation>
    <scope>NUCLEOTIDE SEQUENCE [LARGE SCALE GENOMIC DNA]</scope>
    <source>
        <strain evidence="2 3">DSM 19092</strain>
    </source>
</reference>
<sequence>MNRNLYYLIIKIIIKIIINKIFYIGNEIGMKSAILKPVLQILKRHLIIISITIYLFWFILAVLFQVFFHHINLPQNELNFLIILYVILLCLIQTGNFVSNDIREFALESNFSLGMKKKIIIINEYLGFLMVWIFLLVLSFPLFIVQTYYNNYSGFILLFQIFILLFFFGFMLTFIKFILFMFSKINLFGTKRLLLSFSILSFCILLSIKKNDIQILIETLVNQILYGNMVGFLLKFIPSNINLYEVRINIELYLIMFISLGIAVALLTKICDYLFKEKHPKSSFKRFPSFRKKMLYIFFNFLRCEGLINIHFLVTFTLTFILLLFAKSININALNILLFTVYILTSNLFNHSNIVLLCKRNKLPFIFVALCFSFIVWLQYIIIIILLVINNMLIGIFTTFTFMGLILIFSILTVYCASAYQFEKYFDDKSINLLGKSIVVVLFVLVLLIKLFFDYLGINSLILNYLISFIISIALLFVFINNYDRIRGNFYEGFK</sequence>
<feature type="transmembrane region" description="Helical" evidence="1">
    <location>
        <begin position="6"/>
        <end position="25"/>
    </location>
</feature>
<keyword evidence="1" id="KW-0812">Transmembrane</keyword>
<accession>A0ABT9VSP2</accession>
<proteinExistence type="predicted"/>
<dbReference type="RefSeq" id="WP_419152903.1">
    <property type="nucleotide sequence ID" value="NZ_JAUSTR010000037.1"/>
</dbReference>
<feature type="transmembrane region" description="Helical" evidence="1">
    <location>
        <begin position="80"/>
        <end position="98"/>
    </location>
</feature>
<feature type="transmembrane region" description="Helical" evidence="1">
    <location>
        <begin position="395"/>
        <end position="417"/>
    </location>
</feature>
<feature type="transmembrane region" description="Helical" evidence="1">
    <location>
        <begin position="46"/>
        <end position="68"/>
    </location>
</feature>
<evidence type="ECO:0000313" key="2">
    <source>
        <dbReference type="EMBL" id="MDQ0164006.1"/>
    </source>
</evidence>
<dbReference type="EMBL" id="JAUSTR010000037">
    <property type="protein sequence ID" value="MDQ0164006.1"/>
    <property type="molecule type" value="Genomic_DNA"/>
</dbReference>
<gene>
    <name evidence="2" type="ORF">J2S06_003150</name>
</gene>
<feature type="transmembrane region" description="Helical" evidence="1">
    <location>
        <begin position="125"/>
        <end position="149"/>
    </location>
</feature>
<feature type="transmembrane region" description="Helical" evidence="1">
    <location>
        <begin position="438"/>
        <end position="456"/>
    </location>
</feature>